<evidence type="ECO:0000256" key="1">
    <source>
        <dbReference type="SAM" id="Phobius"/>
    </source>
</evidence>
<keyword evidence="1" id="KW-0812">Transmembrane</keyword>
<dbReference type="Proteomes" id="UP000243217">
    <property type="component" value="Unassembled WGS sequence"/>
</dbReference>
<keyword evidence="1" id="KW-0472">Membrane</keyword>
<protein>
    <submittedName>
        <fullName evidence="2">Uncharacterized protein</fullName>
    </submittedName>
</protein>
<dbReference type="EMBL" id="JNBS01001123">
    <property type="protein sequence ID" value="OQS02477.1"/>
    <property type="molecule type" value="Genomic_DNA"/>
</dbReference>
<name>A0A1V9ZWV2_9STRA</name>
<evidence type="ECO:0000313" key="3">
    <source>
        <dbReference type="Proteomes" id="UP000243217"/>
    </source>
</evidence>
<comment type="caution">
    <text evidence="2">The sequence shown here is derived from an EMBL/GenBank/DDBJ whole genome shotgun (WGS) entry which is preliminary data.</text>
</comment>
<evidence type="ECO:0000313" key="2">
    <source>
        <dbReference type="EMBL" id="OQS02477.1"/>
    </source>
</evidence>
<accession>A0A1V9ZWV2</accession>
<organism evidence="2 3">
    <name type="scientific">Thraustotheca clavata</name>
    <dbReference type="NCBI Taxonomy" id="74557"/>
    <lineage>
        <taxon>Eukaryota</taxon>
        <taxon>Sar</taxon>
        <taxon>Stramenopiles</taxon>
        <taxon>Oomycota</taxon>
        <taxon>Saprolegniomycetes</taxon>
        <taxon>Saprolegniales</taxon>
        <taxon>Achlyaceae</taxon>
        <taxon>Thraustotheca</taxon>
    </lineage>
</organism>
<keyword evidence="1" id="KW-1133">Transmembrane helix</keyword>
<feature type="transmembrane region" description="Helical" evidence="1">
    <location>
        <begin position="112"/>
        <end position="131"/>
    </location>
</feature>
<keyword evidence="3" id="KW-1185">Reference proteome</keyword>
<feature type="transmembrane region" description="Helical" evidence="1">
    <location>
        <begin position="137"/>
        <end position="155"/>
    </location>
</feature>
<reference evidence="2 3" key="1">
    <citation type="journal article" date="2014" name="Genome Biol. Evol.">
        <title>The secreted proteins of Achlya hypogyna and Thraustotheca clavata identify the ancestral oomycete secretome and reveal gene acquisitions by horizontal gene transfer.</title>
        <authorList>
            <person name="Misner I."/>
            <person name="Blouin N."/>
            <person name="Leonard G."/>
            <person name="Richards T.A."/>
            <person name="Lane C.E."/>
        </authorList>
    </citation>
    <scope>NUCLEOTIDE SEQUENCE [LARGE SCALE GENOMIC DNA]</scope>
    <source>
        <strain evidence="2 3">ATCC 34112</strain>
    </source>
</reference>
<gene>
    <name evidence="2" type="ORF">THRCLA_05145</name>
</gene>
<feature type="transmembrane region" description="Helical" evidence="1">
    <location>
        <begin position="175"/>
        <end position="194"/>
    </location>
</feature>
<feature type="transmembrane region" description="Helical" evidence="1">
    <location>
        <begin position="48"/>
        <end position="67"/>
    </location>
</feature>
<proteinExistence type="predicted"/>
<sequence length="295" mass="33505">MDIKFLIINIGQQCVWINNCNQLDGTNGTGIFTITYAQNLYPFTSLLLVYRVVLTVYICVLMWTNYYRHYYLLVLQLNLGGHRNELDQIELDYELVIENPTAMILINTWMSVAFLVDVLISVDTTTSVLVFQRDDLVQLFLALMYSSRTIGLYCIRSNKPNIVLPEKVKRNFSELDSTVVAMVVTIYAPFFVWVCGSTQCSLQTSHYLLECAIFPQHQVSRSIDICLVLVKPFITIGSIPVVFGLCAVSDVLGKLHHIPYEIFRYNNIKDRALLTLAGAKNYNKDKTSKSLGGTL</sequence>
<dbReference type="AlphaFoldDB" id="A0A1V9ZWV2"/>